<evidence type="ECO:0000256" key="8">
    <source>
        <dbReference type="ARBA" id="ARBA00047552"/>
    </source>
</evidence>
<dbReference type="PRINTS" id="PR00986">
    <property type="entry name" value="TRNASYNTHVAL"/>
</dbReference>
<sequence>MSKELEKNYNPSEIEDRLYQKWLDKKYFHAEVDRSKKPFTIVMPPPNITGKLHMGHALDNTMQDILIRFKRMQGYEALWVPGTDHASISTEVKVTNALKEEGIDKHELGREGFLKRTWEWKKEYGGTITSQLRKIGSSCDWDRERFTMDEGCSKAVQTVFINLYNKGLIYKGSRIVNWCPVCNTSISDAEVEHEEQAGHFWHINYPVVGEEGRFVEIATTRPETLLGDSALAVNPKDDRYKDLIGKQVQLPLTDRTIPVIADEYVDMEFGTGVVKITPAHDPNDFEVGKRHNLPEINILNDDATINNLGGKYAGMDRYEARKAMVADLDALGLLVKVEDHVHNVGTHDRCKTTVEPMIKQQWFVKMDELIKPAVEGVKNGDIELMPASMDKTYFNWTDNIRDWCISRQLWWGHRIPAYYCKDCGEMTVSAEKVCTCPKCGSTNVEQDPDTLDTWFSSALWPFSTLGWPEKTEELDYFYPTDVLVTGYDIIFFWVIRMIFSGYEHMGKKPFGKVLFHGLVRDSQGRKMSKSLGNGIDPLEVIEKYGADALRYTLITGNAPGNDMRFYWERVEASRNFANKVWNASRFIMMNDPDNKIKTTDEQPDNLTAADKWILSKMNHLIAEVTENMEKYELGIAVAKLNDFIWEEFCDWYIEMVKPRLYNDEDTTKNAAIWTLKTVLIDALKLLHPYMPFITEEIFCNIQDDEESIMISSWPVYDEKFNFPDEEVAIQTIKEAVRNIRNVRAQMNVAPSRKAKVYVVSEDALIRDIFENGSVFFATLAYASEVAVQSDKSGIPDDAVSAVIPGAVLYIPFAELVDIDKEIERLKKEEGRLNGEIKRCEGMLGNEKFISKAPQAKIDEEKAKLEKYQQMLAQVRERLQALTK</sequence>
<accession>A0ABV1GKF5</accession>
<dbReference type="HAMAP" id="MF_02004">
    <property type="entry name" value="Val_tRNA_synth_type1"/>
    <property type="match status" value="1"/>
</dbReference>
<dbReference type="Pfam" id="PF10458">
    <property type="entry name" value="Val_tRNA-synt_C"/>
    <property type="match status" value="1"/>
</dbReference>
<evidence type="ECO:0000259" key="10">
    <source>
        <dbReference type="Pfam" id="PF00133"/>
    </source>
</evidence>
<keyword evidence="14" id="KW-1185">Reference proteome</keyword>
<dbReference type="InterPro" id="IPR013155">
    <property type="entry name" value="M/V/L/I-tRNA-synth_anticd-bd"/>
</dbReference>
<dbReference type="EMBL" id="JBBMES010000001">
    <property type="protein sequence ID" value="MEQ2533766.1"/>
    <property type="molecule type" value="Genomic_DNA"/>
</dbReference>
<dbReference type="Gene3D" id="3.40.50.620">
    <property type="entry name" value="HUPs"/>
    <property type="match status" value="2"/>
</dbReference>
<comment type="subcellular location">
    <subcellularLocation>
        <location evidence="9">Cytoplasm</location>
    </subcellularLocation>
</comment>
<dbReference type="Proteomes" id="UP001480973">
    <property type="component" value="Unassembled WGS sequence"/>
</dbReference>
<evidence type="ECO:0000256" key="4">
    <source>
        <dbReference type="ARBA" id="ARBA00022840"/>
    </source>
</evidence>
<dbReference type="CDD" id="cd07962">
    <property type="entry name" value="Anticodon_Ia_Val"/>
    <property type="match status" value="1"/>
</dbReference>
<evidence type="ECO:0000256" key="9">
    <source>
        <dbReference type="HAMAP-Rule" id="MF_02004"/>
    </source>
</evidence>
<evidence type="ECO:0000256" key="5">
    <source>
        <dbReference type="ARBA" id="ARBA00022917"/>
    </source>
</evidence>
<dbReference type="SUPFAM" id="SSF52374">
    <property type="entry name" value="Nucleotidylyl transferase"/>
    <property type="match status" value="1"/>
</dbReference>
<dbReference type="Pfam" id="PF00133">
    <property type="entry name" value="tRNA-synt_1"/>
    <property type="match status" value="1"/>
</dbReference>
<keyword evidence="2 9" id="KW-0436">Ligase</keyword>
<keyword evidence="5 9" id="KW-0648">Protein biosynthesis</keyword>
<keyword evidence="3 9" id="KW-0547">Nucleotide-binding</keyword>
<feature type="domain" description="Valyl-tRNA synthetase tRNA-binding arm" evidence="12">
    <location>
        <begin position="817"/>
        <end position="881"/>
    </location>
</feature>
<dbReference type="InterPro" id="IPR010978">
    <property type="entry name" value="tRNA-bd_arm"/>
</dbReference>
<dbReference type="EC" id="6.1.1.9" evidence="9"/>
<comment type="domain">
    <text evidence="9">The C-terminal coiled-coil domain is crucial for aminoacylation activity.</text>
</comment>
<dbReference type="PANTHER" id="PTHR11946">
    <property type="entry name" value="VALYL-TRNA SYNTHETASES"/>
    <property type="match status" value="1"/>
</dbReference>
<keyword evidence="7 9" id="KW-0030">Aminoacyl-tRNA synthetase</keyword>
<evidence type="ECO:0000259" key="11">
    <source>
        <dbReference type="Pfam" id="PF08264"/>
    </source>
</evidence>
<evidence type="ECO:0000313" key="14">
    <source>
        <dbReference type="Proteomes" id="UP001480973"/>
    </source>
</evidence>
<name>A0ABV1GKF5_9FIRM</name>
<dbReference type="GO" id="GO:0004832">
    <property type="term" value="F:valine-tRNA ligase activity"/>
    <property type="evidence" value="ECO:0007669"/>
    <property type="project" value="UniProtKB-EC"/>
</dbReference>
<dbReference type="Gene3D" id="1.10.730.10">
    <property type="entry name" value="Isoleucyl-tRNA Synthetase, Domain 1"/>
    <property type="match status" value="1"/>
</dbReference>
<dbReference type="InterPro" id="IPR014729">
    <property type="entry name" value="Rossmann-like_a/b/a_fold"/>
</dbReference>
<dbReference type="InterPro" id="IPR009008">
    <property type="entry name" value="Val/Leu/Ile-tRNA-synth_edit"/>
</dbReference>
<dbReference type="SUPFAM" id="SSF50677">
    <property type="entry name" value="ValRS/IleRS/LeuRS editing domain"/>
    <property type="match status" value="1"/>
</dbReference>
<organism evidence="13 14">
    <name type="scientific">Lachnospira intestinalis</name>
    <dbReference type="NCBI Taxonomy" id="3133158"/>
    <lineage>
        <taxon>Bacteria</taxon>
        <taxon>Bacillati</taxon>
        <taxon>Bacillota</taxon>
        <taxon>Clostridia</taxon>
        <taxon>Lachnospirales</taxon>
        <taxon>Lachnospiraceae</taxon>
        <taxon>Lachnospira</taxon>
    </lineage>
</organism>
<dbReference type="PROSITE" id="PS00178">
    <property type="entry name" value="AA_TRNA_LIGASE_I"/>
    <property type="match status" value="1"/>
</dbReference>
<dbReference type="CDD" id="cd00817">
    <property type="entry name" value="ValRS_core"/>
    <property type="match status" value="1"/>
</dbReference>
<dbReference type="InterPro" id="IPR002300">
    <property type="entry name" value="aa-tRNA-synth_Ia"/>
</dbReference>
<comment type="subunit">
    <text evidence="9">Monomer.</text>
</comment>
<feature type="short sequence motif" description="'KMSKS' region" evidence="9">
    <location>
        <begin position="526"/>
        <end position="530"/>
    </location>
</feature>
<keyword evidence="1 9" id="KW-0963">Cytoplasm</keyword>
<evidence type="ECO:0000256" key="3">
    <source>
        <dbReference type="ARBA" id="ARBA00022741"/>
    </source>
</evidence>
<dbReference type="InterPro" id="IPR009080">
    <property type="entry name" value="tRNAsynth_Ia_anticodon-bd"/>
</dbReference>
<dbReference type="Gene3D" id="1.10.287.380">
    <property type="entry name" value="Valyl-tRNA synthetase, C-terminal domain"/>
    <property type="match status" value="1"/>
</dbReference>
<dbReference type="InterPro" id="IPR001412">
    <property type="entry name" value="aa-tRNA-synth_I_CS"/>
</dbReference>
<comment type="similarity">
    <text evidence="9">Belongs to the class-I aminoacyl-tRNA synthetase family. ValS type 1 subfamily.</text>
</comment>
<keyword evidence="4 9" id="KW-0067">ATP-binding</keyword>
<reference evidence="13 14" key="1">
    <citation type="submission" date="2024-03" db="EMBL/GenBank/DDBJ databases">
        <title>Human intestinal bacterial collection.</title>
        <authorList>
            <person name="Pauvert C."/>
            <person name="Hitch T.C.A."/>
            <person name="Clavel T."/>
        </authorList>
    </citation>
    <scope>NUCLEOTIDE SEQUENCE [LARGE SCALE GENOMIC DNA]</scope>
    <source>
        <strain evidence="13 14">CLA-JM-H10</strain>
    </source>
</reference>
<dbReference type="PANTHER" id="PTHR11946:SF93">
    <property type="entry name" value="VALINE--TRNA LIGASE, CHLOROPLASTIC_MITOCHONDRIAL 2"/>
    <property type="match status" value="1"/>
</dbReference>
<dbReference type="SUPFAM" id="SSF46589">
    <property type="entry name" value="tRNA-binding arm"/>
    <property type="match status" value="1"/>
</dbReference>
<dbReference type="NCBIfam" id="TIGR00422">
    <property type="entry name" value="valS"/>
    <property type="match status" value="1"/>
</dbReference>
<feature type="domain" description="Methionyl/Valyl/Leucyl/Isoleucyl-tRNA synthetase anticodon-binding" evidence="11">
    <location>
        <begin position="610"/>
        <end position="757"/>
    </location>
</feature>
<evidence type="ECO:0000256" key="1">
    <source>
        <dbReference type="ARBA" id="ARBA00022490"/>
    </source>
</evidence>
<dbReference type="Pfam" id="PF08264">
    <property type="entry name" value="Anticodon_1"/>
    <property type="match status" value="1"/>
</dbReference>
<keyword evidence="6 9" id="KW-0175">Coiled coil</keyword>
<dbReference type="InterPro" id="IPR033705">
    <property type="entry name" value="Anticodon_Ia_Val"/>
</dbReference>
<comment type="caution">
    <text evidence="13">The sequence shown here is derived from an EMBL/GenBank/DDBJ whole genome shotgun (WGS) entry which is preliminary data.</text>
</comment>
<evidence type="ECO:0000259" key="12">
    <source>
        <dbReference type="Pfam" id="PF10458"/>
    </source>
</evidence>
<evidence type="ECO:0000256" key="6">
    <source>
        <dbReference type="ARBA" id="ARBA00023054"/>
    </source>
</evidence>
<dbReference type="InterPro" id="IPR037118">
    <property type="entry name" value="Val-tRNA_synth_C_sf"/>
</dbReference>
<proteinExistence type="inferred from homology"/>
<comment type="catalytic activity">
    <reaction evidence="8 9">
        <text>tRNA(Val) + L-valine + ATP = L-valyl-tRNA(Val) + AMP + diphosphate</text>
        <dbReference type="Rhea" id="RHEA:10704"/>
        <dbReference type="Rhea" id="RHEA-COMP:9672"/>
        <dbReference type="Rhea" id="RHEA-COMP:9708"/>
        <dbReference type="ChEBI" id="CHEBI:30616"/>
        <dbReference type="ChEBI" id="CHEBI:33019"/>
        <dbReference type="ChEBI" id="CHEBI:57762"/>
        <dbReference type="ChEBI" id="CHEBI:78442"/>
        <dbReference type="ChEBI" id="CHEBI:78537"/>
        <dbReference type="ChEBI" id="CHEBI:456215"/>
        <dbReference type="EC" id="6.1.1.9"/>
    </reaction>
</comment>
<dbReference type="InterPro" id="IPR019499">
    <property type="entry name" value="Val-tRNA_synth_tRNA-bd"/>
</dbReference>
<protein>
    <recommendedName>
        <fullName evidence="9">Valine--tRNA ligase</fullName>
        <ecNumber evidence="9">6.1.1.9</ecNumber>
    </recommendedName>
    <alternativeName>
        <fullName evidence="9">Valyl-tRNA synthetase</fullName>
        <shortName evidence="9">ValRS</shortName>
    </alternativeName>
</protein>
<feature type="domain" description="Aminoacyl-tRNA synthetase class Ia" evidence="10">
    <location>
        <begin position="18"/>
        <end position="564"/>
    </location>
</feature>
<feature type="binding site" evidence="9">
    <location>
        <position position="529"/>
    </location>
    <ligand>
        <name>ATP</name>
        <dbReference type="ChEBI" id="CHEBI:30616"/>
    </ligand>
</feature>
<evidence type="ECO:0000256" key="7">
    <source>
        <dbReference type="ARBA" id="ARBA00023146"/>
    </source>
</evidence>
<dbReference type="NCBIfam" id="NF004349">
    <property type="entry name" value="PRK05729.1"/>
    <property type="match status" value="1"/>
</dbReference>
<comment type="function">
    <text evidence="9">Catalyzes the attachment of valine to tRNA(Val). As ValRS can inadvertently accommodate and process structurally similar amino acids such as threonine, to avoid such errors, it has a 'posttransfer' editing activity that hydrolyzes mischarged Thr-tRNA(Val) in a tRNA-dependent manner.</text>
</comment>
<dbReference type="InterPro" id="IPR002303">
    <property type="entry name" value="Valyl-tRNA_ligase"/>
</dbReference>
<dbReference type="SUPFAM" id="SSF47323">
    <property type="entry name" value="Anticodon-binding domain of a subclass of class I aminoacyl-tRNA synthetases"/>
    <property type="match status" value="1"/>
</dbReference>
<evidence type="ECO:0000256" key="2">
    <source>
        <dbReference type="ARBA" id="ARBA00022598"/>
    </source>
</evidence>
<evidence type="ECO:0000313" key="13">
    <source>
        <dbReference type="EMBL" id="MEQ2533766.1"/>
    </source>
</evidence>
<comment type="domain">
    <text evidence="9">ValRS has two distinct active sites: one for aminoacylation and one for editing. The misactivated threonine is translocated from the active site to the editing site.</text>
</comment>
<gene>
    <name evidence="9" type="primary">valS</name>
    <name evidence="13" type="ORF">WMO38_01425</name>
</gene>
<feature type="coiled-coil region" evidence="9">
    <location>
        <begin position="815"/>
        <end position="877"/>
    </location>
</feature>
<feature type="short sequence motif" description="'HIGH' region" evidence="9">
    <location>
        <begin position="46"/>
        <end position="56"/>
    </location>
</feature>